<feature type="transmembrane region" description="Helical" evidence="1">
    <location>
        <begin position="164"/>
        <end position="184"/>
    </location>
</feature>
<dbReference type="InterPro" id="IPR035965">
    <property type="entry name" value="PAS-like_dom_sf"/>
</dbReference>
<proteinExistence type="predicted"/>
<keyword evidence="5" id="KW-1185">Reference proteome</keyword>
<dbReference type="SMART" id="SM00052">
    <property type="entry name" value="EAL"/>
    <property type="match status" value="1"/>
</dbReference>
<dbReference type="NCBIfam" id="TIGR00254">
    <property type="entry name" value="GGDEF"/>
    <property type="match status" value="1"/>
</dbReference>
<feature type="transmembrane region" description="Helical" evidence="1">
    <location>
        <begin position="101"/>
        <end position="120"/>
    </location>
</feature>
<dbReference type="InterPro" id="IPR000014">
    <property type="entry name" value="PAS"/>
</dbReference>
<dbReference type="InterPro" id="IPR029787">
    <property type="entry name" value="Nucleotide_cyclase"/>
</dbReference>
<dbReference type="InterPro" id="IPR001633">
    <property type="entry name" value="EAL_dom"/>
</dbReference>
<dbReference type="PANTHER" id="PTHR44757:SF2">
    <property type="entry name" value="BIOFILM ARCHITECTURE MAINTENANCE PROTEIN MBAA"/>
    <property type="match status" value="1"/>
</dbReference>
<evidence type="ECO:0000259" key="2">
    <source>
        <dbReference type="PROSITE" id="PS50883"/>
    </source>
</evidence>
<dbReference type="InterPro" id="IPR052155">
    <property type="entry name" value="Biofilm_reg_signaling"/>
</dbReference>
<dbReference type="Pfam" id="PF08448">
    <property type="entry name" value="PAS_4"/>
    <property type="match status" value="1"/>
</dbReference>
<comment type="caution">
    <text evidence="4">The sequence shown here is derived from an EMBL/GenBank/DDBJ whole genome shotgun (WGS) entry which is preliminary data.</text>
</comment>
<evidence type="ECO:0000259" key="3">
    <source>
        <dbReference type="PROSITE" id="PS50887"/>
    </source>
</evidence>
<dbReference type="Gene3D" id="3.30.70.270">
    <property type="match status" value="1"/>
</dbReference>
<accession>A0A429Z414</accession>
<dbReference type="SMART" id="SM00267">
    <property type="entry name" value="GGDEF"/>
    <property type="match status" value="1"/>
</dbReference>
<dbReference type="OrthoDB" id="9814202at2"/>
<dbReference type="Proteomes" id="UP000278398">
    <property type="component" value="Unassembled WGS sequence"/>
</dbReference>
<dbReference type="InterPro" id="IPR013656">
    <property type="entry name" value="PAS_4"/>
</dbReference>
<dbReference type="SUPFAM" id="SSF141868">
    <property type="entry name" value="EAL domain-like"/>
    <property type="match status" value="1"/>
</dbReference>
<dbReference type="Pfam" id="PF00563">
    <property type="entry name" value="EAL"/>
    <property type="match status" value="1"/>
</dbReference>
<dbReference type="InterPro" id="IPR000160">
    <property type="entry name" value="GGDEF_dom"/>
</dbReference>
<dbReference type="Pfam" id="PF00990">
    <property type="entry name" value="GGDEF"/>
    <property type="match status" value="1"/>
</dbReference>
<feature type="domain" description="GGDEF" evidence="3">
    <location>
        <begin position="409"/>
        <end position="542"/>
    </location>
</feature>
<dbReference type="CDD" id="cd01949">
    <property type="entry name" value="GGDEF"/>
    <property type="match status" value="1"/>
</dbReference>
<dbReference type="PROSITE" id="PS50883">
    <property type="entry name" value="EAL"/>
    <property type="match status" value="1"/>
</dbReference>
<reference evidence="4 5" key="1">
    <citation type="submission" date="2018-12" db="EMBL/GenBank/DDBJ databases">
        <title>Mesorhizobium carbonis sp. nov., isolated from coal mine water.</title>
        <authorList>
            <person name="Xin W."/>
            <person name="Xu Z."/>
            <person name="Xiang F."/>
            <person name="Zhang J."/>
            <person name="Xi L."/>
            <person name="Liu J."/>
        </authorList>
    </citation>
    <scope>NUCLEOTIDE SEQUENCE [LARGE SCALE GENOMIC DNA]</scope>
    <source>
        <strain evidence="4 5">B2.3</strain>
    </source>
</reference>
<dbReference type="CDD" id="cd01948">
    <property type="entry name" value="EAL"/>
    <property type="match status" value="1"/>
</dbReference>
<dbReference type="Gene3D" id="3.30.450.20">
    <property type="entry name" value="PAS domain"/>
    <property type="match status" value="1"/>
</dbReference>
<keyword evidence="1" id="KW-1133">Transmembrane helix</keyword>
<dbReference type="CDD" id="cd00130">
    <property type="entry name" value="PAS"/>
    <property type="match status" value="1"/>
</dbReference>
<keyword evidence="1" id="KW-0472">Membrane</keyword>
<organism evidence="4 5">
    <name type="scientific">Aquibium carbonis</name>
    <dbReference type="NCBI Taxonomy" id="2495581"/>
    <lineage>
        <taxon>Bacteria</taxon>
        <taxon>Pseudomonadati</taxon>
        <taxon>Pseudomonadota</taxon>
        <taxon>Alphaproteobacteria</taxon>
        <taxon>Hyphomicrobiales</taxon>
        <taxon>Phyllobacteriaceae</taxon>
        <taxon>Aquibium</taxon>
    </lineage>
</organism>
<dbReference type="PANTHER" id="PTHR44757">
    <property type="entry name" value="DIGUANYLATE CYCLASE DGCP"/>
    <property type="match status" value="1"/>
</dbReference>
<dbReference type="SUPFAM" id="SSF55073">
    <property type="entry name" value="Nucleotide cyclase"/>
    <property type="match status" value="1"/>
</dbReference>
<feature type="transmembrane region" description="Helical" evidence="1">
    <location>
        <begin position="214"/>
        <end position="233"/>
    </location>
</feature>
<feature type="domain" description="EAL" evidence="2">
    <location>
        <begin position="551"/>
        <end position="801"/>
    </location>
</feature>
<dbReference type="Gene3D" id="3.20.20.450">
    <property type="entry name" value="EAL domain"/>
    <property type="match status" value="1"/>
</dbReference>
<feature type="transmembrane region" description="Helical" evidence="1">
    <location>
        <begin position="75"/>
        <end position="95"/>
    </location>
</feature>
<evidence type="ECO:0000256" key="1">
    <source>
        <dbReference type="SAM" id="Phobius"/>
    </source>
</evidence>
<evidence type="ECO:0000313" key="4">
    <source>
        <dbReference type="EMBL" id="RST88354.1"/>
    </source>
</evidence>
<keyword evidence="1" id="KW-0812">Transmembrane</keyword>
<dbReference type="PROSITE" id="PS50887">
    <property type="entry name" value="GGDEF"/>
    <property type="match status" value="1"/>
</dbReference>
<evidence type="ECO:0000313" key="5">
    <source>
        <dbReference type="Proteomes" id="UP000278398"/>
    </source>
</evidence>
<name>A0A429Z414_9HYPH</name>
<dbReference type="InterPro" id="IPR043128">
    <property type="entry name" value="Rev_trsase/Diguanyl_cyclase"/>
</dbReference>
<dbReference type="SUPFAM" id="SSF55785">
    <property type="entry name" value="PYP-like sensor domain (PAS domain)"/>
    <property type="match status" value="1"/>
</dbReference>
<feature type="transmembrane region" description="Helical" evidence="1">
    <location>
        <begin position="141"/>
        <end position="158"/>
    </location>
</feature>
<protein>
    <submittedName>
        <fullName evidence="4">GGDEF and EAL domain-containing protein</fullName>
    </submittedName>
</protein>
<gene>
    <name evidence="4" type="ORF">EJC49_01260</name>
</gene>
<sequence length="815" mass="87324">MPAHSIYRARSTTRRYPVASLRQPFTTAMTSLRALLEGTPAGRWYRLSGLASDTSVEASSVRAAQMRSMLRYTPIMMAANVVNALCVVVGILHLVDDPFPLVLWGLAVCAFAVRGTQVWYANRERPPRRTVSSRGLWRTTYQAALLGGLWGVLPAIWYPELDQGGHILIGTLVTGMICCGAFALATIPSAGTAYVLALVTGSLVGLLRTDVSHAGVIAVLLLAYAITVTYAVFGTGKLFVEHFEAETALKHNGEVIQLLLNEFEENGSDWLFELDAHLRIVSCSPRFLDVVTEHTGDLTGRRFGELLAPAGEKSLFAALSSGKAFRDLLVEAEGPLGARWWSITAGPLLDANGAVSGWRGVGSDVTDAKLAKDRIVWMATTDQLTGLPNRTHFRDCAERAIERCRKGGLTIGIASLDLDGFKQVNDTLGHAAGDELLARIALRLHDFAREGVTIGRLGGDEFGVLLECECDADTMISLLGEIVTTISAPIAIGDSTVSVGGTAGLALPRSADEDIDRLMSNADTALYAAKVEQRGSVALFSEAMQKAADEKRGLAEELKLAVEAGQMELHYQPIVDASTMRAVAAEALLRWRHPRRGLLSPDVFIGIAESTGQIGRIGAWVLSQACRDAASWPEDVSVAVNVSPAQLVTNGTSEIVRTALAESGLAAKRLEIEITEAVFVRHGTQAEEFMRDMNAMGVRIALDDFGTGYSSLGYITRFPVSKLKIDRSFVSGGAAIKERNAIISAVVGIARSLNMITTAEGVESAGELAWVRNLGCTQVQGFQVARPMPAAAFADFLKSHAATPGIPKRPMPAIA</sequence>
<dbReference type="AlphaFoldDB" id="A0A429Z414"/>
<dbReference type="EMBL" id="RWKW01000002">
    <property type="protein sequence ID" value="RST88354.1"/>
    <property type="molecule type" value="Genomic_DNA"/>
</dbReference>
<dbReference type="InterPro" id="IPR035919">
    <property type="entry name" value="EAL_sf"/>
</dbReference>